<evidence type="ECO:0000313" key="1">
    <source>
        <dbReference type="EMBL" id="QDZ20557.1"/>
    </source>
</evidence>
<sequence>MVSRDYLLQEVRKRRFGRRRKWQGKRWLAAGAAFVLLATVFYLNTRVSPAELERRKLVMNEKLKLVHGVLRNQVFEIDVHDMPVLLPLFRKFESYQKLFVEGLDMGDYDESCGSAFRDATSPKLDFNETFYREKEYQLHYYNINRTGELASPVCDREAPLGCCFNCHLPRGGCCLCEYDGKARVADLLEGQKHLQVRSTTARGFKLAPVYGKPLAKLYGKLMRKLGCTVKGKAWSRLLAVKNLSYFPPGGFLMWHTNRFDNNAVSFRVYLYSVDKDGLSYLKYVHRKDQTLKKMLDFHGAVRIFTNTMRDGHGEESFLWHTAASEGAHRMSVGFEIYPEQIVSILDSCELCWEKFLNI</sequence>
<protein>
    <submittedName>
        <fullName evidence="1">Uncharacterized protein</fullName>
    </submittedName>
</protein>
<proteinExistence type="predicted"/>
<dbReference type="EMBL" id="CP031037">
    <property type="protein sequence ID" value="QDZ20557.1"/>
    <property type="molecule type" value="Genomic_DNA"/>
</dbReference>
<dbReference type="AlphaFoldDB" id="A0A5B8MJF0"/>
<dbReference type="Proteomes" id="UP000316726">
    <property type="component" value="Chromosome 4"/>
</dbReference>
<organism evidence="1 2">
    <name type="scientific">Chloropicon primus</name>
    <dbReference type="NCBI Taxonomy" id="1764295"/>
    <lineage>
        <taxon>Eukaryota</taxon>
        <taxon>Viridiplantae</taxon>
        <taxon>Chlorophyta</taxon>
        <taxon>Chloropicophyceae</taxon>
        <taxon>Chloropicales</taxon>
        <taxon>Chloropicaceae</taxon>
        <taxon>Chloropicon</taxon>
    </lineage>
</organism>
<gene>
    <name evidence="1" type="ORF">A3770_04p30750</name>
</gene>
<keyword evidence="2" id="KW-1185">Reference proteome</keyword>
<name>A0A5B8MJF0_9CHLO</name>
<accession>A0A5B8MJF0</accession>
<evidence type="ECO:0000313" key="2">
    <source>
        <dbReference type="Proteomes" id="UP000316726"/>
    </source>
</evidence>
<reference evidence="1 2" key="1">
    <citation type="submission" date="2018-07" db="EMBL/GenBank/DDBJ databases">
        <title>The complete nuclear genome of the prasinophyte Chloropicon primus (CCMP1205).</title>
        <authorList>
            <person name="Pombert J.-F."/>
            <person name="Otis C."/>
            <person name="Turmel M."/>
            <person name="Lemieux C."/>
        </authorList>
    </citation>
    <scope>NUCLEOTIDE SEQUENCE [LARGE SCALE GENOMIC DNA]</scope>
    <source>
        <strain evidence="1 2">CCMP1205</strain>
    </source>
</reference>